<evidence type="ECO:0000256" key="9">
    <source>
        <dbReference type="ARBA" id="ARBA00041175"/>
    </source>
</evidence>
<evidence type="ECO:0000313" key="13">
    <source>
        <dbReference type="Proteomes" id="UP000094378"/>
    </source>
</evidence>
<dbReference type="EMBL" id="CP017015">
    <property type="protein sequence ID" value="AOG60968.1"/>
    <property type="molecule type" value="Genomic_DNA"/>
</dbReference>
<gene>
    <name evidence="12" type="primary">sgaA</name>
    <name evidence="12" type="ORF">SHELI_v1c10210</name>
</gene>
<evidence type="ECO:0000256" key="3">
    <source>
        <dbReference type="ARBA" id="ARBA00022490"/>
    </source>
</evidence>
<dbReference type="GO" id="GO:0009401">
    <property type="term" value="P:phosphoenolpyruvate-dependent sugar phosphotransferase system"/>
    <property type="evidence" value="ECO:0007669"/>
    <property type="project" value="UniProtKB-KW"/>
</dbReference>
<dbReference type="Pfam" id="PF00359">
    <property type="entry name" value="PTS_EIIA_2"/>
    <property type="match status" value="1"/>
</dbReference>
<dbReference type="PANTHER" id="PTHR36203:SF1">
    <property type="entry name" value="ASCORBATE-SPECIFIC PTS SYSTEM EIIA COMPONENT"/>
    <property type="match status" value="1"/>
</dbReference>
<evidence type="ECO:0000259" key="11">
    <source>
        <dbReference type="PROSITE" id="PS51094"/>
    </source>
</evidence>
<dbReference type="InterPro" id="IPR002178">
    <property type="entry name" value="PTS_EIIA_type-2_dom"/>
</dbReference>
<dbReference type="STRING" id="216938.SHELI_v1c10210"/>
<keyword evidence="3" id="KW-0963">Cytoplasm</keyword>
<protein>
    <recommendedName>
        <fullName evidence="9">Ascorbate-specific PTS system EIIA component</fullName>
    </recommendedName>
    <alternativeName>
        <fullName evidence="10">Ascorbate-specific phosphotransferase enzyme IIA component</fullName>
    </alternativeName>
</protein>
<dbReference type="GO" id="GO:0005737">
    <property type="term" value="C:cytoplasm"/>
    <property type="evidence" value="ECO:0007669"/>
    <property type="project" value="UniProtKB-SubCell"/>
</dbReference>
<feature type="domain" description="PTS EIIA type-2" evidence="11">
    <location>
        <begin position="1"/>
        <end position="143"/>
    </location>
</feature>
<evidence type="ECO:0000313" key="12">
    <source>
        <dbReference type="EMBL" id="AOG60968.1"/>
    </source>
</evidence>
<evidence type="ECO:0000256" key="6">
    <source>
        <dbReference type="ARBA" id="ARBA00022683"/>
    </source>
</evidence>
<evidence type="ECO:0000256" key="10">
    <source>
        <dbReference type="ARBA" id="ARBA00042072"/>
    </source>
</evidence>
<reference evidence="12 13" key="1">
    <citation type="submission" date="2016-08" db="EMBL/GenBank/DDBJ databases">
        <title>Complete genome sequence of Spiroplasma helicoides TABS-2 (DSM 22551).</title>
        <authorList>
            <person name="Shen W.-Y."/>
            <person name="Lo W.-S."/>
            <person name="Lai Y.-C."/>
            <person name="Kuo C.-H."/>
        </authorList>
    </citation>
    <scope>NUCLEOTIDE SEQUENCE [LARGE SCALE GENOMIC DNA]</scope>
    <source>
        <strain evidence="12 13">TABS-2</strain>
    </source>
</reference>
<dbReference type="InterPro" id="IPR016152">
    <property type="entry name" value="PTrfase/Anion_transptr"/>
</dbReference>
<evidence type="ECO:0000256" key="8">
    <source>
        <dbReference type="ARBA" id="ARBA00037387"/>
    </source>
</evidence>
<organism evidence="12 13">
    <name type="scientific">Spiroplasma helicoides</name>
    <dbReference type="NCBI Taxonomy" id="216938"/>
    <lineage>
        <taxon>Bacteria</taxon>
        <taxon>Bacillati</taxon>
        <taxon>Mycoplasmatota</taxon>
        <taxon>Mollicutes</taxon>
        <taxon>Entomoplasmatales</taxon>
        <taxon>Spiroplasmataceae</taxon>
        <taxon>Spiroplasma</taxon>
    </lineage>
</organism>
<keyword evidence="13" id="KW-1185">Reference proteome</keyword>
<keyword evidence="4" id="KW-0597">Phosphoprotein</keyword>
<dbReference type="RefSeq" id="WP_069117323.1">
    <property type="nucleotide sequence ID" value="NZ_CP017015.1"/>
</dbReference>
<evidence type="ECO:0000256" key="4">
    <source>
        <dbReference type="ARBA" id="ARBA00022553"/>
    </source>
</evidence>
<dbReference type="SUPFAM" id="SSF55804">
    <property type="entry name" value="Phoshotransferase/anion transport protein"/>
    <property type="match status" value="1"/>
</dbReference>
<name>A0A1B3SM11_9MOLU</name>
<dbReference type="KEGG" id="shj:SHELI_v1c10210"/>
<dbReference type="PROSITE" id="PS51094">
    <property type="entry name" value="PTS_EIIA_TYPE_2"/>
    <property type="match status" value="1"/>
</dbReference>
<comment type="function">
    <text evidence="8">The phosphoenolpyruvate-dependent sugar phosphotransferase system (sugar PTS), a major carbohydrate active transport system, catalyzes the phosphorylation of incoming sugar substrates concomitantly with their translocation across the cell membrane. The enzyme II UlaABC PTS system is involved in ascorbate transport.</text>
</comment>
<dbReference type="GO" id="GO:0016301">
    <property type="term" value="F:kinase activity"/>
    <property type="evidence" value="ECO:0007669"/>
    <property type="project" value="UniProtKB-KW"/>
</dbReference>
<keyword evidence="7" id="KW-0418">Kinase</keyword>
<dbReference type="AlphaFoldDB" id="A0A1B3SM11"/>
<evidence type="ECO:0000256" key="7">
    <source>
        <dbReference type="ARBA" id="ARBA00022777"/>
    </source>
</evidence>
<keyword evidence="2" id="KW-0813">Transport</keyword>
<dbReference type="OrthoDB" id="1634238at2"/>
<dbReference type="InterPro" id="IPR051351">
    <property type="entry name" value="Ascorbate-PTS_EIIA_comp"/>
</dbReference>
<dbReference type="Proteomes" id="UP000094378">
    <property type="component" value="Chromosome"/>
</dbReference>
<dbReference type="Gene3D" id="3.40.930.10">
    <property type="entry name" value="Mannitol-specific EII, Chain A"/>
    <property type="match status" value="1"/>
</dbReference>
<evidence type="ECO:0000256" key="2">
    <source>
        <dbReference type="ARBA" id="ARBA00022448"/>
    </source>
</evidence>
<keyword evidence="5" id="KW-0808">Transferase</keyword>
<sequence>MVEKENFLYVPEVKDWKELLKIGTSYLKEKNIVTNKYHEALLKEIDKLGFYFIISKEIALVHIAPGGENLKTNLLFINLGKEINFSSDERHKVKHCFFLTAINSQDHIEILSNFAKEMSNKQFVKELDGVKDYENYLSISKQYFK</sequence>
<accession>A0A1B3SM11</accession>
<keyword evidence="6" id="KW-0598">Phosphotransferase system</keyword>
<evidence type="ECO:0000256" key="5">
    <source>
        <dbReference type="ARBA" id="ARBA00022679"/>
    </source>
</evidence>
<dbReference type="PANTHER" id="PTHR36203">
    <property type="entry name" value="ASCORBATE-SPECIFIC PTS SYSTEM EIIA COMPONENT"/>
    <property type="match status" value="1"/>
</dbReference>
<evidence type="ECO:0000256" key="1">
    <source>
        <dbReference type="ARBA" id="ARBA00004496"/>
    </source>
</evidence>
<comment type="subcellular location">
    <subcellularLocation>
        <location evidence="1">Cytoplasm</location>
    </subcellularLocation>
</comment>
<proteinExistence type="predicted"/>